<evidence type="ECO:0000256" key="1">
    <source>
        <dbReference type="SAM" id="MobiDB-lite"/>
    </source>
</evidence>
<keyword evidence="3" id="KW-1185">Reference proteome</keyword>
<sequence length="70" mass="8178">MTDNYDDIINLPHHTSQRHPRMSMYNRAAQFSPFAALTGYEKAIEEARKKQEAEVRRRNTPVEDESLSDI</sequence>
<gene>
    <name evidence="2" type="ORF">FYJ73_13170</name>
</gene>
<evidence type="ECO:0000313" key="3">
    <source>
        <dbReference type="Proteomes" id="UP000438914"/>
    </source>
</evidence>
<reference evidence="2 3" key="1">
    <citation type="submission" date="2019-08" db="EMBL/GenBank/DDBJ databases">
        <title>In-depth cultivation of the pig gut microbiome towards novel bacterial diversity and tailored functional studies.</title>
        <authorList>
            <person name="Wylensek D."/>
            <person name="Hitch T.C.A."/>
            <person name="Clavel T."/>
        </authorList>
    </citation>
    <scope>NUCLEOTIDE SEQUENCE [LARGE SCALE GENOMIC DNA]</scope>
    <source>
        <strain evidence="2 3">LKV-178-WT-2A</strain>
    </source>
</reference>
<dbReference type="RefSeq" id="WP_154535185.1">
    <property type="nucleotide sequence ID" value="NZ_VUNG01000043.1"/>
</dbReference>
<dbReference type="AlphaFoldDB" id="A0A7K0KI29"/>
<organism evidence="2 3">
    <name type="scientific">Hallella mizrahii</name>
    <dbReference type="NCBI Taxonomy" id="2606637"/>
    <lineage>
        <taxon>Bacteria</taxon>
        <taxon>Pseudomonadati</taxon>
        <taxon>Bacteroidota</taxon>
        <taxon>Bacteroidia</taxon>
        <taxon>Bacteroidales</taxon>
        <taxon>Prevotellaceae</taxon>
        <taxon>Hallella</taxon>
    </lineage>
</organism>
<protein>
    <submittedName>
        <fullName evidence="2">Uncharacterized protein</fullName>
    </submittedName>
</protein>
<dbReference type="Proteomes" id="UP000438914">
    <property type="component" value="Unassembled WGS sequence"/>
</dbReference>
<comment type="caution">
    <text evidence="2">The sequence shown here is derived from an EMBL/GenBank/DDBJ whole genome shotgun (WGS) entry which is preliminary data.</text>
</comment>
<name>A0A7K0KI29_9BACT</name>
<feature type="compositionally biased region" description="Basic and acidic residues" evidence="1">
    <location>
        <begin position="48"/>
        <end position="61"/>
    </location>
</feature>
<dbReference type="EMBL" id="VUNG01000043">
    <property type="protein sequence ID" value="MST85603.1"/>
    <property type="molecule type" value="Genomic_DNA"/>
</dbReference>
<evidence type="ECO:0000313" key="2">
    <source>
        <dbReference type="EMBL" id="MST85603.1"/>
    </source>
</evidence>
<accession>A0A7K0KI29</accession>
<feature type="region of interest" description="Disordered" evidence="1">
    <location>
        <begin position="1"/>
        <end position="20"/>
    </location>
</feature>
<feature type="region of interest" description="Disordered" evidence="1">
    <location>
        <begin position="48"/>
        <end position="70"/>
    </location>
</feature>
<proteinExistence type="predicted"/>